<dbReference type="InterPro" id="IPR028307">
    <property type="entry name" value="Lin-54_fam"/>
</dbReference>
<comment type="caution">
    <text evidence="7">The sequence shown here is derived from an EMBL/GenBank/DDBJ whole genome shotgun (WGS) entry which is preliminary data.</text>
</comment>
<keyword evidence="5" id="KW-0472">Membrane</keyword>
<evidence type="ECO:0000256" key="5">
    <source>
        <dbReference type="SAM" id="Phobius"/>
    </source>
</evidence>
<evidence type="ECO:0000313" key="7">
    <source>
        <dbReference type="EMBL" id="CAG9329585.1"/>
    </source>
</evidence>
<dbReference type="AlphaFoldDB" id="A0AAU9JVF6"/>
<dbReference type="SMART" id="SM01114">
    <property type="entry name" value="CXC"/>
    <property type="match status" value="2"/>
</dbReference>
<evidence type="ECO:0000256" key="4">
    <source>
        <dbReference type="SAM" id="MobiDB-lite"/>
    </source>
</evidence>
<accession>A0AAU9JVF6</accession>
<dbReference type="EMBL" id="CAJZBQ010000048">
    <property type="protein sequence ID" value="CAG9329585.1"/>
    <property type="molecule type" value="Genomic_DNA"/>
</dbReference>
<dbReference type="InterPro" id="IPR005172">
    <property type="entry name" value="CRC"/>
</dbReference>
<keyword evidence="8" id="KW-1185">Reference proteome</keyword>
<keyword evidence="3" id="KW-0539">Nucleus</keyword>
<name>A0AAU9JVF6_9CILI</name>
<evidence type="ECO:0000256" key="2">
    <source>
        <dbReference type="ARBA" id="ARBA00007267"/>
    </source>
</evidence>
<evidence type="ECO:0000256" key="1">
    <source>
        <dbReference type="ARBA" id="ARBA00004123"/>
    </source>
</evidence>
<gene>
    <name evidence="7" type="ORF">BSTOLATCC_MIC49217</name>
</gene>
<dbReference type="GO" id="GO:0005634">
    <property type="term" value="C:nucleus"/>
    <property type="evidence" value="ECO:0007669"/>
    <property type="project" value="UniProtKB-SubCell"/>
</dbReference>
<evidence type="ECO:0000259" key="6">
    <source>
        <dbReference type="PROSITE" id="PS51634"/>
    </source>
</evidence>
<reference evidence="7" key="1">
    <citation type="submission" date="2021-09" db="EMBL/GenBank/DDBJ databases">
        <authorList>
            <consortium name="AG Swart"/>
            <person name="Singh M."/>
            <person name="Singh A."/>
            <person name="Seah K."/>
            <person name="Emmerich C."/>
        </authorList>
    </citation>
    <scope>NUCLEOTIDE SEQUENCE</scope>
    <source>
        <strain evidence="7">ATCC30299</strain>
    </source>
</reference>
<comment type="similarity">
    <text evidence="2">Belongs to the lin-54 family.</text>
</comment>
<dbReference type="PANTHER" id="PTHR12446:SF34">
    <property type="entry name" value="PROTEIN LIN-54 HOMOLOG"/>
    <property type="match status" value="1"/>
</dbReference>
<protein>
    <recommendedName>
        <fullName evidence="6">CRC domain-containing protein</fullName>
    </recommendedName>
</protein>
<dbReference type="PROSITE" id="PS51634">
    <property type="entry name" value="CRC"/>
    <property type="match status" value="1"/>
</dbReference>
<feature type="transmembrane region" description="Helical" evidence="5">
    <location>
        <begin position="12"/>
        <end position="31"/>
    </location>
</feature>
<comment type="subcellular location">
    <subcellularLocation>
        <location evidence="1">Nucleus</location>
    </subcellularLocation>
</comment>
<feature type="region of interest" description="Disordered" evidence="4">
    <location>
        <begin position="154"/>
        <end position="193"/>
    </location>
</feature>
<dbReference type="InterPro" id="IPR033467">
    <property type="entry name" value="Tesmin/TSO1-like_CXC"/>
</dbReference>
<organism evidence="7 8">
    <name type="scientific">Blepharisma stoltei</name>
    <dbReference type="NCBI Taxonomy" id="1481888"/>
    <lineage>
        <taxon>Eukaryota</taxon>
        <taxon>Sar</taxon>
        <taxon>Alveolata</taxon>
        <taxon>Ciliophora</taxon>
        <taxon>Postciliodesmatophora</taxon>
        <taxon>Heterotrichea</taxon>
        <taxon>Heterotrichida</taxon>
        <taxon>Blepharismidae</taxon>
        <taxon>Blepharisma</taxon>
    </lineage>
</organism>
<dbReference type="GO" id="GO:0006355">
    <property type="term" value="P:regulation of DNA-templated transcription"/>
    <property type="evidence" value="ECO:0007669"/>
    <property type="project" value="TreeGrafter"/>
</dbReference>
<dbReference type="PANTHER" id="PTHR12446">
    <property type="entry name" value="TESMIN/TSO1-RELATED"/>
    <property type="match status" value="1"/>
</dbReference>
<keyword evidence="5" id="KW-0812">Transmembrane</keyword>
<feature type="compositionally biased region" description="Basic and acidic residues" evidence="4">
    <location>
        <begin position="163"/>
        <end position="175"/>
    </location>
</feature>
<dbReference type="Pfam" id="PF03638">
    <property type="entry name" value="TCR"/>
    <property type="match status" value="2"/>
</dbReference>
<evidence type="ECO:0000256" key="3">
    <source>
        <dbReference type="ARBA" id="ARBA00023242"/>
    </source>
</evidence>
<keyword evidence="5" id="KW-1133">Transmembrane helix</keyword>
<dbReference type="Proteomes" id="UP001162131">
    <property type="component" value="Unassembled WGS sequence"/>
</dbReference>
<feature type="domain" description="CRC" evidence="6">
    <location>
        <begin position="194"/>
        <end position="306"/>
    </location>
</feature>
<evidence type="ECO:0000313" key="8">
    <source>
        <dbReference type="Proteomes" id="UP001162131"/>
    </source>
</evidence>
<proteinExistence type="inferred from homology"/>
<sequence length="306" mass="35164">MWWLQFNSTFHLLIFIIINSLLIFFTGPLKFHQLKLIELDKTLPSIYLNNFLYSMEGIESMGEIKTRDDVLILTPRPSRNFISMPPLNPNITPLKDFSDSNNLHFTFNSNFTYNPKHFTSYFPPFYPFFAHSKPNDLISESLDTPSKNDFFKLSQETSQESTEDSKISDEEKNHGDLLNSLANSSPLKRPREKKPLTCSCRKSKCLKLYCECFATGQYCTDCACTSCANTEEKETQRKNAINLTLERNPEAFKPKFKSIEIEGEIQSVHNKGCHCSRSACLKKYCECYQNGNYCSNLCQCAGCKNI</sequence>